<dbReference type="PANTHER" id="PTHR10587">
    <property type="entry name" value="GLYCOSYL TRANSFERASE-RELATED"/>
    <property type="match status" value="1"/>
</dbReference>
<dbReference type="Gene3D" id="3.20.20.370">
    <property type="entry name" value="Glycoside hydrolase/deacetylase"/>
    <property type="match status" value="1"/>
</dbReference>
<dbReference type="SUPFAM" id="SSF88713">
    <property type="entry name" value="Glycoside hydrolase/deacetylase"/>
    <property type="match status" value="1"/>
</dbReference>
<gene>
    <name evidence="3" type="ORF">RWD45_05930</name>
</gene>
<dbReference type="InterPro" id="IPR050248">
    <property type="entry name" value="Polysacc_deacetylase_ArnD"/>
</dbReference>
<dbReference type="InterPro" id="IPR014228">
    <property type="entry name" value="Spore_polysacc_deacetyl_YlxY"/>
</dbReference>
<evidence type="ECO:0000313" key="3">
    <source>
        <dbReference type="EMBL" id="MDY0408199.1"/>
    </source>
</evidence>
<keyword evidence="1" id="KW-0472">Membrane</keyword>
<keyword evidence="4" id="KW-1185">Reference proteome</keyword>
<keyword evidence="1" id="KW-1133">Transmembrane helix</keyword>
<dbReference type="RefSeq" id="WP_320378951.1">
    <property type="nucleotide sequence ID" value="NZ_JAWDIQ010000001.1"/>
</dbReference>
<protein>
    <submittedName>
        <fullName evidence="3">Polysaccharide deacetylase family protein</fullName>
    </submittedName>
</protein>
<dbReference type="CDD" id="cd10950">
    <property type="entry name" value="CE4_BsYlxY_like"/>
    <property type="match status" value="1"/>
</dbReference>
<organism evidence="3 4">
    <name type="scientific">Paracerasibacillus soli</name>
    <dbReference type="NCBI Taxonomy" id="480284"/>
    <lineage>
        <taxon>Bacteria</taxon>
        <taxon>Bacillati</taxon>
        <taxon>Bacillota</taxon>
        <taxon>Bacilli</taxon>
        <taxon>Bacillales</taxon>
        <taxon>Bacillaceae</taxon>
        <taxon>Paracerasibacillus</taxon>
    </lineage>
</organism>
<name>A0ABU5CPB8_9BACI</name>
<dbReference type="Proteomes" id="UP001275315">
    <property type="component" value="Unassembled WGS sequence"/>
</dbReference>
<dbReference type="InterPro" id="IPR011330">
    <property type="entry name" value="Glyco_hydro/deAcase_b/a-brl"/>
</dbReference>
<keyword evidence="1" id="KW-0812">Transmembrane</keyword>
<accession>A0ABU5CPB8</accession>
<evidence type="ECO:0000256" key="1">
    <source>
        <dbReference type="SAM" id="Phobius"/>
    </source>
</evidence>
<comment type="caution">
    <text evidence="3">The sequence shown here is derived from an EMBL/GenBank/DDBJ whole genome shotgun (WGS) entry which is preliminary data.</text>
</comment>
<sequence>MKRYQGIIHLIVFVFIVALVWDMQYNPFTVHDFQSGSFVEVVNAEDPLFKEIKNKSDQYKEEPTDAYIDRVWKKTPGRNGRKVNINKSYELMKGSGNFDEKKLVFDQVNPETSLEDLPAAPIYRGHPDKDMVAFLINVSWGTEHIPTILKTLKANEVKATFFIEGKWAKENVEYVKMIAEEGHSLGNHAYNHPDMAHLNNEEIEKQIVQTNEIIKAITGETPKWFAPPSGSFTDQVVKVAHEHQMQTILWTVDTIDWKKPSVSVMMNRVMNKVHPGATILMHPTPPVAQGMDQMIKEILRKGYKIGTIDKLLSEER</sequence>
<proteinExistence type="predicted"/>
<feature type="domain" description="NodB homology" evidence="2">
    <location>
        <begin position="130"/>
        <end position="306"/>
    </location>
</feature>
<dbReference type="NCBIfam" id="TIGR02873">
    <property type="entry name" value="spore_ylxY"/>
    <property type="match status" value="1"/>
</dbReference>
<dbReference type="PROSITE" id="PS51677">
    <property type="entry name" value="NODB"/>
    <property type="match status" value="1"/>
</dbReference>
<evidence type="ECO:0000259" key="2">
    <source>
        <dbReference type="PROSITE" id="PS51677"/>
    </source>
</evidence>
<dbReference type="Pfam" id="PF01522">
    <property type="entry name" value="Polysacc_deac_1"/>
    <property type="match status" value="1"/>
</dbReference>
<dbReference type="EMBL" id="JAWDIQ010000001">
    <property type="protein sequence ID" value="MDY0408199.1"/>
    <property type="molecule type" value="Genomic_DNA"/>
</dbReference>
<dbReference type="InterPro" id="IPR002509">
    <property type="entry name" value="NODB_dom"/>
</dbReference>
<reference evidence="3 4" key="1">
    <citation type="submission" date="2023-10" db="EMBL/GenBank/DDBJ databases">
        <title>Virgibacillus soli CC-YMP-6 genome.</title>
        <authorList>
            <person name="Miliotis G."/>
            <person name="Sengupta P."/>
            <person name="Hameed A."/>
            <person name="Chuvochina M."/>
            <person name="Mcdonagh F."/>
            <person name="Simpson A.C."/>
            <person name="Singh N.K."/>
            <person name="Rekha P.D."/>
            <person name="Raman K."/>
            <person name="Hugenholtz P."/>
            <person name="Venkateswaran K."/>
        </authorList>
    </citation>
    <scope>NUCLEOTIDE SEQUENCE [LARGE SCALE GENOMIC DNA]</scope>
    <source>
        <strain evidence="3 4">CC-YMP-6</strain>
    </source>
</reference>
<dbReference type="PANTHER" id="PTHR10587:SF80">
    <property type="entry name" value="CHITOOLIGOSACCHARIDE DEACETYLASE"/>
    <property type="match status" value="1"/>
</dbReference>
<feature type="transmembrane region" description="Helical" evidence="1">
    <location>
        <begin position="7"/>
        <end position="25"/>
    </location>
</feature>
<evidence type="ECO:0000313" key="4">
    <source>
        <dbReference type="Proteomes" id="UP001275315"/>
    </source>
</evidence>